<proteinExistence type="predicted"/>
<name>A0AAV4UFT1_9ARAC</name>
<dbReference type="Proteomes" id="UP001054837">
    <property type="component" value="Unassembled WGS sequence"/>
</dbReference>
<gene>
    <name evidence="1" type="ORF">CDAR_98241</name>
</gene>
<accession>A0AAV4UFT1</accession>
<reference evidence="1 2" key="1">
    <citation type="submission" date="2021-06" db="EMBL/GenBank/DDBJ databases">
        <title>Caerostris darwini draft genome.</title>
        <authorList>
            <person name="Kono N."/>
            <person name="Arakawa K."/>
        </authorList>
    </citation>
    <scope>NUCLEOTIDE SEQUENCE [LARGE SCALE GENOMIC DNA]</scope>
</reference>
<dbReference type="EMBL" id="BPLQ01011207">
    <property type="protein sequence ID" value="GIY56611.1"/>
    <property type="molecule type" value="Genomic_DNA"/>
</dbReference>
<dbReference type="AlphaFoldDB" id="A0AAV4UFT1"/>
<organism evidence="1 2">
    <name type="scientific">Caerostris darwini</name>
    <dbReference type="NCBI Taxonomy" id="1538125"/>
    <lineage>
        <taxon>Eukaryota</taxon>
        <taxon>Metazoa</taxon>
        <taxon>Ecdysozoa</taxon>
        <taxon>Arthropoda</taxon>
        <taxon>Chelicerata</taxon>
        <taxon>Arachnida</taxon>
        <taxon>Araneae</taxon>
        <taxon>Araneomorphae</taxon>
        <taxon>Entelegynae</taxon>
        <taxon>Araneoidea</taxon>
        <taxon>Araneidae</taxon>
        <taxon>Caerostris</taxon>
    </lineage>
</organism>
<protein>
    <submittedName>
        <fullName evidence="1">Uncharacterized protein</fullName>
    </submittedName>
</protein>
<comment type="caution">
    <text evidence="1">The sequence shown here is derived from an EMBL/GenBank/DDBJ whole genome shotgun (WGS) entry which is preliminary data.</text>
</comment>
<keyword evidence="2" id="KW-1185">Reference proteome</keyword>
<evidence type="ECO:0000313" key="1">
    <source>
        <dbReference type="EMBL" id="GIY56611.1"/>
    </source>
</evidence>
<sequence>MHLKRKRIALDKKWLCFVAVNNSFGLREPAEEKGKTEILPKLTVVPVGGKPIASPAVNCFGEKSDSVYIPENRAWPPIPVLDILKFSKCFKNGPTLWWVKLVLEILAMKNVLFQ</sequence>
<evidence type="ECO:0000313" key="2">
    <source>
        <dbReference type="Proteomes" id="UP001054837"/>
    </source>
</evidence>